<dbReference type="PANTHER" id="PTHR30602:SF12">
    <property type="entry name" value="AMINO-ACID ACETYLTRANSFERASE NAGS1, CHLOROPLASTIC-RELATED"/>
    <property type="match status" value="1"/>
</dbReference>
<evidence type="ECO:0000256" key="5">
    <source>
        <dbReference type="ARBA" id="ARBA00022679"/>
    </source>
</evidence>
<evidence type="ECO:0000259" key="9">
    <source>
        <dbReference type="PROSITE" id="PS51186"/>
    </source>
</evidence>
<keyword evidence="5 8" id="KW-0808">Transferase</keyword>
<dbReference type="PIRSF" id="PIRSF000423">
    <property type="entry name" value="ArgA"/>
    <property type="match status" value="1"/>
</dbReference>
<dbReference type="EMBL" id="FNUX01000010">
    <property type="protein sequence ID" value="SEF81299.1"/>
    <property type="molecule type" value="Genomic_DNA"/>
</dbReference>
<dbReference type="InterPro" id="IPR033719">
    <property type="entry name" value="NAGS_kin"/>
</dbReference>
<evidence type="ECO:0000313" key="10">
    <source>
        <dbReference type="EMBL" id="SEF81299.1"/>
    </source>
</evidence>
<dbReference type="GO" id="GO:0005737">
    <property type="term" value="C:cytoplasm"/>
    <property type="evidence" value="ECO:0007669"/>
    <property type="project" value="UniProtKB-SubCell"/>
</dbReference>
<evidence type="ECO:0000256" key="4">
    <source>
        <dbReference type="ARBA" id="ARBA00022605"/>
    </source>
</evidence>
<evidence type="ECO:0000256" key="1">
    <source>
        <dbReference type="ARBA" id="ARBA00004925"/>
    </source>
</evidence>
<dbReference type="GO" id="GO:0004042">
    <property type="term" value="F:L-glutamate N-acetyltransferase activity"/>
    <property type="evidence" value="ECO:0007669"/>
    <property type="project" value="UniProtKB-UniRule"/>
</dbReference>
<comment type="subcellular location">
    <subcellularLocation>
        <location evidence="8">Cytoplasm</location>
    </subcellularLocation>
</comment>
<keyword evidence="8" id="KW-0963">Cytoplasm</keyword>
<dbReference type="PANTHER" id="PTHR30602">
    <property type="entry name" value="AMINO-ACID ACETYLTRANSFERASE"/>
    <property type="match status" value="1"/>
</dbReference>
<organism evidence="10 11">
    <name type="scientific">Nitrosomonas ureae</name>
    <dbReference type="NCBI Taxonomy" id="44577"/>
    <lineage>
        <taxon>Bacteria</taxon>
        <taxon>Pseudomonadati</taxon>
        <taxon>Pseudomonadota</taxon>
        <taxon>Betaproteobacteria</taxon>
        <taxon>Nitrosomonadales</taxon>
        <taxon>Nitrosomonadaceae</taxon>
        <taxon>Nitrosomonas</taxon>
    </lineage>
</organism>
<dbReference type="InterPro" id="IPR010167">
    <property type="entry name" value="NH2A_AcTrfase"/>
</dbReference>
<reference evidence="10 11" key="1">
    <citation type="submission" date="2016-10" db="EMBL/GenBank/DDBJ databases">
        <authorList>
            <person name="de Groot N.N."/>
        </authorList>
    </citation>
    <scope>NUCLEOTIDE SEQUENCE [LARGE SCALE GENOMIC DNA]</scope>
    <source>
        <strain evidence="10 11">Nm13</strain>
    </source>
</reference>
<dbReference type="AlphaFoldDB" id="A0A1H5V1W6"/>
<evidence type="ECO:0000256" key="6">
    <source>
        <dbReference type="ARBA" id="ARBA00023315"/>
    </source>
</evidence>
<dbReference type="EC" id="2.3.1.1" evidence="8"/>
<keyword evidence="6 8" id="KW-0012">Acyltransferase</keyword>
<dbReference type="Pfam" id="PF13508">
    <property type="entry name" value="Acetyltransf_7"/>
    <property type="match status" value="1"/>
</dbReference>
<name>A0A1H5V1W6_9PROT</name>
<accession>A0A1H5V1W6</accession>
<evidence type="ECO:0000256" key="3">
    <source>
        <dbReference type="ARBA" id="ARBA00022571"/>
    </source>
</evidence>
<dbReference type="HAMAP" id="MF_01105">
    <property type="entry name" value="N_acetyl_glu_synth"/>
    <property type="match status" value="1"/>
</dbReference>
<evidence type="ECO:0000256" key="8">
    <source>
        <dbReference type="HAMAP-Rule" id="MF_01105"/>
    </source>
</evidence>
<comment type="catalytic activity">
    <reaction evidence="7 8">
        <text>L-glutamate + acetyl-CoA = N-acetyl-L-glutamate + CoA + H(+)</text>
        <dbReference type="Rhea" id="RHEA:24292"/>
        <dbReference type="ChEBI" id="CHEBI:15378"/>
        <dbReference type="ChEBI" id="CHEBI:29985"/>
        <dbReference type="ChEBI" id="CHEBI:44337"/>
        <dbReference type="ChEBI" id="CHEBI:57287"/>
        <dbReference type="ChEBI" id="CHEBI:57288"/>
        <dbReference type="EC" id="2.3.1.1"/>
    </reaction>
</comment>
<dbReference type="PROSITE" id="PS51186">
    <property type="entry name" value="GNAT"/>
    <property type="match status" value="1"/>
</dbReference>
<dbReference type="InterPro" id="IPR001048">
    <property type="entry name" value="Asp/Glu/Uridylate_kinase"/>
</dbReference>
<dbReference type="InterPro" id="IPR016181">
    <property type="entry name" value="Acyl_CoA_acyltransferase"/>
</dbReference>
<dbReference type="CDD" id="cd04301">
    <property type="entry name" value="NAT_SF"/>
    <property type="match status" value="1"/>
</dbReference>
<dbReference type="OrthoDB" id="9802238at2"/>
<dbReference type="Gene3D" id="3.40.630.30">
    <property type="match status" value="1"/>
</dbReference>
<dbReference type="GO" id="GO:0006526">
    <property type="term" value="P:L-arginine biosynthetic process"/>
    <property type="evidence" value="ECO:0007669"/>
    <property type="project" value="UniProtKB-UniRule"/>
</dbReference>
<evidence type="ECO:0000256" key="2">
    <source>
        <dbReference type="ARBA" id="ARBA00009145"/>
    </source>
</evidence>
<dbReference type="UniPathway" id="UPA00068">
    <property type="reaction ID" value="UER00106"/>
</dbReference>
<protein>
    <recommendedName>
        <fullName evidence="8">Amino-acid acetyltransferase</fullName>
        <ecNumber evidence="8">2.3.1.1</ecNumber>
    </recommendedName>
    <alternativeName>
        <fullName evidence="8">N-acetylglutamate synthase</fullName>
        <shortName evidence="8">AGS</shortName>
        <shortName evidence="8">NAGS</shortName>
    </alternativeName>
</protein>
<keyword evidence="4 8" id="KW-0028">Amino-acid biosynthesis</keyword>
<dbReference type="NCBIfam" id="TIGR01890">
    <property type="entry name" value="N-Ac-Glu-synth"/>
    <property type="match status" value="1"/>
</dbReference>
<comment type="miscellaneous">
    <text evidence="8">In bacteria which possess the bifunctional enzyme ornithine acetyltransferase/N-acetylglutamate synthase (ArgJ), ArgA fulfills an anaplerotic role.</text>
</comment>
<dbReference type="InterPro" id="IPR036393">
    <property type="entry name" value="AceGlu_kinase-like_sf"/>
</dbReference>
<gene>
    <name evidence="8" type="primary">argA</name>
    <name evidence="10" type="ORF">SAMN05216334_11086</name>
</gene>
<dbReference type="NCBIfam" id="NF003641">
    <property type="entry name" value="PRK05279.1"/>
    <property type="match status" value="1"/>
</dbReference>
<proteinExistence type="inferred from homology"/>
<dbReference type="InterPro" id="IPR000182">
    <property type="entry name" value="GNAT_dom"/>
</dbReference>
<comment type="pathway">
    <text evidence="1 8">Amino-acid biosynthesis; L-arginine biosynthesis; N(2)-acetyl-L-ornithine from L-glutamate: step 1/4.</text>
</comment>
<dbReference type="Gene3D" id="3.40.1160.10">
    <property type="entry name" value="Acetylglutamate kinase-like"/>
    <property type="match status" value="1"/>
</dbReference>
<feature type="domain" description="N-acetyltransferase" evidence="9">
    <location>
        <begin position="306"/>
        <end position="445"/>
    </location>
</feature>
<dbReference type="Pfam" id="PF00696">
    <property type="entry name" value="AA_kinase"/>
    <property type="match status" value="1"/>
</dbReference>
<dbReference type="Proteomes" id="UP000236753">
    <property type="component" value="Unassembled WGS sequence"/>
</dbReference>
<dbReference type="CDD" id="cd04237">
    <property type="entry name" value="AAK_NAGS-ABP"/>
    <property type="match status" value="1"/>
</dbReference>
<keyword evidence="3 8" id="KW-0055">Arginine biosynthesis</keyword>
<evidence type="ECO:0000256" key="7">
    <source>
        <dbReference type="ARBA" id="ARBA00048372"/>
    </source>
</evidence>
<evidence type="ECO:0000313" key="11">
    <source>
        <dbReference type="Proteomes" id="UP000236753"/>
    </source>
</evidence>
<comment type="similarity">
    <text evidence="2 8">Belongs to the acetyltransferase family. ArgA subfamily.</text>
</comment>
<dbReference type="SUPFAM" id="SSF55729">
    <property type="entry name" value="Acyl-CoA N-acyltransferases (Nat)"/>
    <property type="match status" value="1"/>
</dbReference>
<dbReference type="RefSeq" id="WP_103966424.1">
    <property type="nucleotide sequence ID" value="NZ_FNUX01000010.1"/>
</dbReference>
<dbReference type="SUPFAM" id="SSF53633">
    <property type="entry name" value="Carbamate kinase-like"/>
    <property type="match status" value="1"/>
</dbReference>
<sequence length="452" mass="50388">MAINNKMNSMTEFVSWFRSVAPYIHAFRDKVFILGFGGEIITDAKFVHFIHDINLLASLGVRLVLVHGARPQIQLRLNESQLETQTVMGMRVTDPASLQCVKEAAGRAHHEIAALLSMGLPNSPMANASIRVTSGNFVTACPHGIIQGVDLMYTGKVRKINAEAIHSHLEQGEVVLISPLGYSPTGEIFNLTMENVATEIAIALHAEKLIFLLDTVDYDSSDTDRPESLPRELTVAESKLLLGNKTPEATPLLPDTIRPWLQSATKACEMGVTRTHLISRHNDGAILQELFTHHGIGTMISQETLQTLRKAKIEDVGGILQLIEPLEAEGILVRRSRELLEIEIDRFTVLEHDGIMLGCAALYPFSEERACELACLAIHPNYRDRGYGNHLLKHIEKETISQDIYTLFVLTTHAAHWFIEHGFSEATTAELPSAKQNLYNYQRRSKVLIKHL</sequence>